<dbReference type="OrthoDB" id="2196114at2759"/>
<feature type="compositionally biased region" description="Basic and acidic residues" evidence="3">
    <location>
        <begin position="599"/>
        <end position="611"/>
    </location>
</feature>
<dbReference type="CDD" id="cd00022">
    <property type="entry name" value="BIR"/>
    <property type="match status" value="2"/>
</dbReference>
<comment type="caution">
    <text evidence="4">The sequence shown here is derived from an EMBL/GenBank/DDBJ whole genome shotgun (WGS) entry which is preliminary data.</text>
</comment>
<evidence type="ECO:0000313" key="4">
    <source>
        <dbReference type="EMBL" id="KAA8914548.1"/>
    </source>
</evidence>
<dbReference type="PANTHER" id="PTHR46771:SF5">
    <property type="entry name" value="DETERIN"/>
    <property type="match status" value="1"/>
</dbReference>
<feature type="compositionally biased region" description="Basic and acidic residues" evidence="3">
    <location>
        <begin position="222"/>
        <end position="232"/>
    </location>
</feature>
<proteinExistence type="predicted"/>
<name>A0A5J5FAN1_9PEZI</name>
<keyword evidence="2" id="KW-0862">Zinc</keyword>
<keyword evidence="5" id="KW-1185">Reference proteome</keyword>
<evidence type="ECO:0000313" key="5">
    <source>
        <dbReference type="Proteomes" id="UP000326924"/>
    </source>
</evidence>
<dbReference type="SMART" id="SM00238">
    <property type="entry name" value="BIR"/>
    <property type="match status" value="2"/>
</dbReference>
<dbReference type="Gene3D" id="1.10.1170.10">
    <property type="entry name" value="Inhibitor Of Apoptosis Protein (2mihbC-IAP-1), Chain A"/>
    <property type="match status" value="2"/>
</dbReference>
<feature type="compositionally biased region" description="Basic residues" evidence="3">
    <location>
        <begin position="242"/>
        <end position="265"/>
    </location>
</feature>
<feature type="compositionally biased region" description="Basic and acidic residues" evidence="3">
    <location>
        <begin position="774"/>
        <end position="783"/>
    </location>
</feature>
<gene>
    <name evidence="4" type="ORF">FN846DRAFT_565914</name>
</gene>
<protein>
    <recommendedName>
        <fullName evidence="6">Inhibitor of Apoptosis domain-containing protein</fullName>
    </recommendedName>
</protein>
<sequence>MSNHNYFLHSARVASFRTQRRTSSAKGGNQFKWPHRNMPPINFANAGFYFAPDAEHVDNVTCYLCHKSLDGWETDDDPIAEHLRHSPNCGAALTASIEAQKDEEYIADPHSESFAHARLTTFGYGLWPHDNISNLSVEMMANAGFHFSPTKEEPDYCLCPFCGVSLANFEPEDDPRIEHHKRAPSCYFFTTEPKKGKRGPRTSTVPRGRRGSRAASVVAEPTVERGRSRDSVDADDEQPPAKKSRGKRTGSVKPKAGGRRGGRKKAVPDYAESLNSISDAEGPPKRGCKRSSSAFDSSEPVILYDGRASTDEDEIVVQPKRQRATRASIARGGAIMAPPKRQRATRASIARQQPIVDYATFTDAEDAIASKPTKGRRAISKILKSAVKSKTYVPVDEDMGDNSLVHDEQLTGEEDTTSLQKPFVRSTKRSTKSRASLVVEQQMKDAPNDVLVPTASKGKKNSRAGSTAPSANVVMKTPLKPFFKDNQDFSMPVSVPRHLNRDVEILDQNSDVPSEMEDSAPEPPVKKGRGRSRKNSVTAEAAKSKRTRVTKKTGTVAKSRSRSVERETPIVINVPDEVPAAESIQSPPREPEPELEPEQAEKPKHGDERQPRQSMASWVSTIPDDSPHHDVPEDHIGDTNIPDSEPEQPSDADSAVKDAKINDSIPGIDEASPVEPPVEVEEEPETEEPVTQSRRQSPRKSPLKTSPTKAPKAQIVGETSMHEQPSPFREHTSPKPELAPAKEMSIDHDTDVSDVFLPESLHGTPAIVTPRQHHSPDRAERQSSEAPRSPLSPVRRQMIIPLVTTPKEKVRTLQSSHTWSPADLDAVFAPPDDEDEEMSGLTAVECEMTVEEWVKWNSANAERRLNDRAERMIAMFEEKGREAMACIEGIPTIS</sequence>
<dbReference type="EMBL" id="VXIS01000005">
    <property type="protein sequence ID" value="KAA8914548.1"/>
    <property type="molecule type" value="Genomic_DNA"/>
</dbReference>
<evidence type="ECO:0000256" key="2">
    <source>
        <dbReference type="ARBA" id="ARBA00022833"/>
    </source>
</evidence>
<feature type="region of interest" description="Disordered" evidence="3">
    <location>
        <begin position="494"/>
        <end position="797"/>
    </location>
</feature>
<dbReference type="PANTHER" id="PTHR46771">
    <property type="entry name" value="DETERIN"/>
    <property type="match status" value="1"/>
</dbReference>
<feature type="compositionally biased region" description="Basic and acidic residues" evidence="3">
    <location>
        <begin position="625"/>
        <end position="637"/>
    </location>
</feature>
<dbReference type="InterPro" id="IPR051190">
    <property type="entry name" value="Baculoviral_IAP"/>
</dbReference>
<feature type="region of interest" description="Disordered" evidence="3">
    <location>
        <begin position="407"/>
        <end position="472"/>
    </location>
</feature>
<organism evidence="4 5">
    <name type="scientific">Sphaerosporella brunnea</name>
    <dbReference type="NCBI Taxonomy" id="1250544"/>
    <lineage>
        <taxon>Eukaryota</taxon>
        <taxon>Fungi</taxon>
        <taxon>Dikarya</taxon>
        <taxon>Ascomycota</taxon>
        <taxon>Pezizomycotina</taxon>
        <taxon>Pezizomycetes</taxon>
        <taxon>Pezizales</taxon>
        <taxon>Pyronemataceae</taxon>
        <taxon>Sphaerosporella</taxon>
    </lineage>
</organism>
<dbReference type="Pfam" id="PF00653">
    <property type="entry name" value="BIR"/>
    <property type="match status" value="2"/>
</dbReference>
<dbReference type="Proteomes" id="UP000326924">
    <property type="component" value="Unassembled WGS sequence"/>
</dbReference>
<dbReference type="PROSITE" id="PS50143">
    <property type="entry name" value="BIR_REPEAT_2"/>
    <property type="match status" value="2"/>
</dbReference>
<reference evidence="4 5" key="1">
    <citation type="submission" date="2019-09" db="EMBL/GenBank/DDBJ databases">
        <title>Draft genome of the ectomycorrhizal ascomycete Sphaerosporella brunnea.</title>
        <authorList>
            <consortium name="DOE Joint Genome Institute"/>
            <person name="Benucci G.M."/>
            <person name="Marozzi G."/>
            <person name="Antonielli L."/>
            <person name="Sanchez S."/>
            <person name="Marco P."/>
            <person name="Wang X."/>
            <person name="Falini L.B."/>
            <person name="Barry K."/>
            <person name="Haridas S."/>
            <person name="Lipzen A."/>
            <person name="Labutti K."/>
            <person name="Grigoriev I.V."/>
            <person name="Murat C."/>
            <person name="Martin F."/>
            <person name="Albertini E."/>
            <person name="Donnini D."/>
            <person name="Bonito G."/>
        </authorList>
    </citation>
    <scope>NUCLEOTIDE SEQUENCE [LARGE SCALE GENOMIC DNA]</scope>
    <source>
        <strain evidence="4 5">Sb_GMNB300</strain>
    </source>
</reference>
<keyword evidence="1" id="KW-0479">Metal-binding</keyword>
<accession>A0A5J5FAN1</accession>
<evidence type="ECO:0000256" key="1">
    <source>
        <dbReference type="ARBA" id="ARBA00022723"/>
    </source>
</evidence>
<evidence type="ECO:0000256" key="3">
    <source>
        <dbReference type="SAM" id="MobiDB-lite"/>
    </source>
</evidence>
<dbReference type="InterPro" id="IPR001370">
    <property type="entry name" value="BIR_rpt"/>
</dbReference>
<dbReference type="SUPFAM" id="SSF57924">
    <property type="entry name" value="Inhibitor of apoptosis (IAP) repeat"/>
    <property type="match status" value="2"/>
</dbReference>
<feature type="region of interest" description="Disordered" evidence="3">
    <location>
        <begin position="319"/>
        <end position="348"/>
    </location>
</feature>
<feature type="compositionally biased region" description="Acidic residues" evidence="3">
    <location>
        <begin position="678"/>
        <end position="688"/>
    </location>
</feature>
<dbReference type="InParanoid" id="A0A5J5FAN1"/>
<dbReference type="AlphaFoldDB" id="A0A5J5FAN1"/>
<evidence type="ECO:0008006" key="6">
    <source>
        <dbReference type="Google" id="ProtNLM"/>
    </source>
</evidence>
<feature type="region of interest" description="Disordered" evidence="3">
    <location>
        <begin position="190"/>
        <end position="307"/>
    </location>
</feature>
<dbReference type="GO" id="GO:0046872">
    <property type="term" value="F:metal ion binding"/>
    <property type="evidence" value="ECO:0007669"/>
    <property type="project" value="UniProtKB-KW"/>
</dbReference>